<evidence type="ECO:0000259" key="9">
    <source>
        <dbReference type="Pfam" id="PF00662"/>
    </source>
</evidence>
<feature type="transmembrane region" description="Helical" evidence="7">
    <location>
        <begin position="12"/>
        <end position="29"/>
    </location>
</feature>
<evidence type="ECO:0000313" key="11">
    <source>
        <dbReference type="Proteomes" id="UP000001203"/>
    </source>
</evidence>
<dbReference type="GO" id="GO:0042773">
    <property type="term" value="P:ATP synthesis coupled electron transport"/>
    <property type="evidence" value="ECO:0007669"/>
    <property type="project" value="InterPro"/>
</dbReference>
<dbReference type="NCBIfam" id="NF005633">
    <property type="entry name" value="PRK07390.1"/>
    <property type="match status" value="1"/>
</dbReference>
<evidence type="ECO:0000256" key="7">
    <source>
        <dbReference type="SAM" id="Phobius"/>
    </source>
</evidence>
<dbReference type="InterPro" id="IPR010217">
    <property type="entry name" value="NU5C2"/>
</dbReference>
<organism evidence="10 11">
    <name type="scientific">Crocosphaera subtropica (strain ATCC 51142 / BH68)</name>
    <name type="common">Cyanothece sp. (strain ATCC 51142)</name>
    <dbReference type="NCBI Taxonomy" id="43989"/>
    <lineage>
        <taxon>Bacteria</taxon>
        <taxon>Bacillati</taxon>
        <taxon>Cyanobacteriota</taxon>
        <taxon>Cyanophyceae</taxon>
        <taxon>Oscillatoriophycideae</taxon>
        <taxon>Chroococcales</taxon>
        <taxon>Aphanothecaceae</taxon>
        <taxon>Crocosphaera</taxon>
        <taxon>Crocosphaera subtropica</taxon>
    </lineage>
</organism>
<feature type="transmembrane region" description="Helical" evidence="7">
    <location>
        <begin position="382"/>
        <end position="402"/>
    </location>
</feature>
<evidence type="ECO:0000256" key="1">
    <source>
        <dbReference type="ARBA" id="ARBA00004127"/>
    </source>
</evidence>
<feature type="transmembrane region" description="Helical" evidence="7">
    <location>
        <begin position="599"/>
        <end position="623"/>
    </location>
</feature>
<accession>B1WYM5</accession>
<dbReference type="PRINTS" id="PR01434">
    <property type="entry name" value="NADHDHGNASE5"/>
</dbReference>
<dbReference type="GO" id="GO:0008137">
    <property type="term" value="F:NADH dehydrogenase (ubiquinone) activity"/>
    <property type="evidence" value="ECO:0007669"/>
    <property type="project" value="InterPro"/>
</dbReference>
<gene>
    <name evidence="10" type="primary">ndhF4</name>
    <name evidence="10" type="ordered locus">cce_1692</name>
</gene>
<dbReference type="Pfam" id="PF00662">
    <property type="entry name" value="Proton_antipo_N"/>
    <property type="match status" value="1"/>
</dbReference>
<dbReference type="GO" id="GO:0016020">
    <property type="term" value="C:membrane"/>
    <property type="evidence" value="ECO:0007669"/>
    <property type="project" value="UniProtKB-SubCell"/>
</dbReference>
<keyword evidence="3 7" id="KW-1133">Transmembrane helix</keyword>
<evidence type="ECO:0000313" key="10">
    <source>
        <dbReference type="EMBL" id="ACB51042.1"/>
    </source>
</evidence>
<feature type="domain" description="NADH:quinone oxidoreductase/Mrp antiporter transmembrane" evidence="8">
    <location>
        <begin position="140"/>
        <end position="424"/>
    </location>
</feature>
<feature type="transmembrane region" description="Helical" evidence="7">
    <location>
        <begin position="494"/>
        <end position="516"/>
    </location>
</feature>
<feature type="transmembrane region" description="Helical" evidence="7">
    <location>
        <begin position="414"/>
        <end position="432"/>
    </location>
</feature>
<dbReference type="eggNOG" id="COG1009">
    <property type="taxonomic scope" value="Bacteria"/>
</dbReference>
<evidence type="ECO:0000256" key="2">
    <source>
        <dbReference type="ARBA" id="ARBA00022692"/>
    </source>
</evidence>
<dbReference type="InterPro" id="IPR003945">
    <property type="entry name" value="NU5C-like"/>
</dbReference>
<dbReference type="PANTHER" id="PTHR42829:SF2">
    <property type="entry name" value="NADH-UBIQUINONE OXIDOREDUCTASE CHAIN 5"/>
    <property type="match status" value="1"/>
</dbReference>
<reference evidence="10 11" key="1">
    <citation type="journal article" date="2008" name="Proc. Natl. Acad. Sci. U.S.A.">
        <title>The genome of Cyanothece 51142, a unicellular diazotrophic cyanobacterium important in the marine nitrogen cycle.</title>
        <authorList>
            <person name="Welsh E.A."/>
            <person name="Liberton M."/>
            <person name="Stoeckel J."/>
            <person name="Loh T."/>
            <person name="Elvitigala T."/>
            <person name="Wang C."/>
            <person name="Wollam A."/>
            <person name="Fulton R.S."/>
            <person name="Clifton S.W."/>
            <person name="Jacobs J.M."/>
            <person name="Aurora R."/>
            <person name="Ghosh B.K."/>
            <person name="Sherman L.A."/>
            <person name="Smith R.D."/>
            <person name="Wilson R.K."/>
            <person name="Pakrasi H.B."/>
        </authorList>
    </citation>
    <scope>NUCLEOTIDE SEQUENCE [LARGE SCALE GENOMIC DNA]</scope>
    <source>
        <strain evidence="11">ATCC 51142 / BH68</strain>
    </source>
</reference>
<feature type="transmembrane region" description="Helical" evidence="7">
    <location>
        <begin position="145"/>
        <end position="166"/>
    </location>
</feature>
<feature type="transmembrane region" description="Helical" evidence="7">
    <location>
        <begin position="120"/>
        <end position="139"/>
    </location>
</feature>
<feature type="domain" description="NADH-Ubiquinone oxidoreductase (complex I) chain 5 N-terminal" evidence="9">
    <location>
        <begin position="74"/>
        <end position="124"/>
    </location>
</feature>
<dbReference type="InterPro" id="IPR001516">
    <property type="entry name" value="Proton_antipo_N"/>
</dbReference>
<dbReference type="KEGG" id="cyt:cce_1692"/>
<evidence type="ECO:0000259" key="8">
    <source>
        <dbReference type="Pfam" id="PF00361"/>
    </source>
</evidence>
<feature type="transmembrane region" description="Helical" evidence="7">
    <location>
        <begin position="453"/>
        <end position="474"/>
    </location>
</feature>
<sequence>MMNDFLLHSSWLIPFYGLIGALLTLPWSLGIIKRTGPRPAAYINLLMTLLSFIHGSIAFSLIWQGKTQQLVFQWLSVADLDLFLSVELSPVSLGALELITGISLLSQIYALGYMEKDWSLARFFGLMGVFEAALGGIALSDSLLLSYGLLEILTLSTYLLVGFWYAQPLVVTAARDAFLTKRVGDIILLMGLVALSSYGEGLTFSQLENWALTDPVPPLTATLLGLSLIAGPTGKCAQFPLNLWLDEAMEGPNPAGIMRNSIVVSAGAYVLIKLQPVFTLSPIASDVLIVLGTVTAIGASLIAMAQIDIKRALCHSTSAYLGLVFIAVGLGHVDIAFLLVFSHAIAKALLFMSAGSAILTTSDQNITEMGGLWSRMPATTTAFVVGSAGMVALLPMGMFWTWAKWFDGSWNVSLWLLAILVFVNALCAFNLTRIFRSVFLGTPQKKTRRAPEVPWPMAFPMVTLTIFTLIAPLAPIRWPLWLSQVTPVANNDLLVVQWAIPLLIISGLLGCLVGVFRPIRRSWERLANLYLRILQDLFAYDFYLDKVYQFTVVAAVANISRLAAWFDRYVVDGAVNLVSLATIFSGNALKYNVSGQSQFYILTIFIGVSFLLWLMLSGQWSAITEFWSDFLS</sequence>
<feature type="transmembrane region" description="Helical" evidence="7">
    <location>
        <begin position="287"/>
        <end position="307"/>
    </location>
</feature>
<dbReference type="InterPro" id="IPR001750">
    <property type="entry name" value="ND/Mrp_TM"/>
</dbReference>
<dbReference type="STRING" id="43989.cce_1692"/>
<dbReference type="Gene3D" id="1.20.5.2700">
    <property type="match status" value="1"/>
</dbReference>
<dbReference type="NCBIfam" id="TIGR01960">
    <property type="entry name" value="ndhF3_CO2"/>
    <property type="match status" value="1"/>
</dbReference>
<dbReference type="HOGENOM" id="CLU_007100_6_3_3"/>
<comment type="subcellular location">
    <subcellularLocation>
        <location evidence="1">Endomembrane system</location>
        <topology evidence="1">Multi-pass membrane protein</topology>
    </subcellularLocation>
    <subcellularLocation>
        <location evidence="6">Membrane</location>
        <topology evidence="6">Multi-pass membrane protein</topology>
    </subcellularLocation>
</comment>
<name>B1WYM5_CROS5</name>
<dbReference type="GO" id="GO:0015990">
    <property type="term" value="P:electron transport coupled proton transport"/>
    <property type="evidence" value="ECO:0007669"/>
    <property type="project" value="TreeGrafter"/>
</dbReference>
<dbReference type="EMBL" id="CP000806">
    <property type="protein sequence ID" value="ACB51042.1"/>
    <property type="molecule type" value="Genomic_DNA"/>
</dbReference>
<feature type="transmembrane region" description="Helical" evidence="7">
    <location>
        <begin position="83"/>
        <end position="108"/>
    </location>
</feature>
<evidence type="ECO:0000256" key="4">
    <source>
        <dbReference type="ARBA" id="ARBA00023136"/>
    </source>
</evidence>
<evidence type="ECO:0000256" key="5">
    <source>
        <dbReference type="ARBA" id="ARBA00025624"/>
    </source>
</evidence>
<comment type="function">
    <text evidence="5">NDH-1 shuttles electrons from NAD(P)H, via FMN and iron-sulfur (Fe-S) centers, to quinones in the respiratory chain. The immediate electron acceptor for the enzyme in this species is believed to be plastoquinone. Couples the redox reaction to proton translocation (for every two electrons transferred, four hydrogen ions are translocated across the cytoplasmic membrane), and thus conserves the redox energy in a proton gradient.</text>
</comment>
<keyword evidence="11" id="KW-1185">Reference proteome</keyword>
<feature type="transmembrane region" description="Helical" evidence="7">
    <location>
        <begin position="41"/>
        <end position="63"/>
    </location>
</feature>
<proteinExistence type="predicted"/>
<feature type="transmembrane region" description="Helical" evidence="7">
    <location>
        <begin position="319"/>
        <end position="338"/>
    </location>
</feature>
<dbReference type="PANTHER" id="PTHR42829">
    <property type="entry name" value="NADH-UBIQUINONE OXIDOREDUCTASE CHAIN 5"/>
    <property type="match status" value="1"/>
</dbReference>
<dbReference type="AlphaFoldDB" id="B1WYM5"/>
<protein>
    <submittedName>
        <fullName evidence="10">NADH dehydrogenase subunit 5</fullName>
    </submittedName>
</protein>
<dbReference type="Pfam" id="PF00361">
    <property type="entry name" value="Proton_antipo_M"/>
    <property type="match status" value="1"/>
</dbReference>
<keyword evidence="4 7" id="KW-0472">Membrane</keyword>
<dbReference type="Proteomes" id="UP000001203">
    <property type="component" value="Chromosome circular"/>
</dbReference>
<dbReference type="GO" id="GO:0012505">
    <property type="term" value="C:endomembrane system"/>
    <property type="evidence" value="ECO:0007669"/>
    <property type="project" value="UniProtKB-SubCell"/>
</dbReference>
<evidence type="ECO:0000256" key="3">
    <source>
        <dbReference type="ARBA" id="ARBA00022989"/>
    </source>
</evidence>
<keyword evidence="2 6" id="KW-0812">Transmembrane</keyword>
<dbReference type="GO" id="GO:0003954">
    <property type="term" value="F:NADH dehydrogenase activity"/>
    <property type="evidence" value="ECO:0007669"/>
    <property type="project" value="TreeGrafter"/>
</dbReference>
<evidence type="ECO:0000256" key="6">
    <source>
        <dbReference type="RuleBase" id="RU000320"/>
    </source>
</evidence>